<accession>A0A0B6Z1G8</accession>
<feature type="compositionally biased region" description="Basic and acidic residues" evidence="1">
    <location>
        <begin position="84"/>
        <end position="98"/>
    </location>
</feature>
<dbReference type="AlphaFoldDB" id="A0A0B6Z1G8"/>
<evidence type="ECO:0000256" key="1">
    <source>
        <dbReference type="SAM" id="MobiDB-lite"/>
    </source>
</evidence>
<evidence type="ECO:0000313" key="2">
    <source>
        <dbReference type="EMBL" id="CEK61786.1"/>
    </source>
</evidence>
<feature type="compositionally biased region" description="Polar residues" evidence="1">
    <location>
        <begin position="150"/>
        <end position="160"/>
    </location>
</feature>
<feature type="compositionally biased region" description="Polar residues" evidence="1">
    <location>
        <begin position="8"/>
        <end position="22"/>
    </location>
</feature>
<protein>
    <submittedName>
        <fullName evidence="2">Uncharacterized protein</fullName>
    </submittedName>
</protein>
<organism evidence="2">
    <name type="scientific">Arion vulgaris</name>
    <dbReference type="NCBI Taxonomy" id="1028688"/>
    <lineage>
        <taxon>Eukaryota</taxon>
        <taxon>Metazoa</taxon>
        <taxon>Spiralia</taxon>
        <taxon>Lophotrochozoa</taxon>
        <taxon>Mollusca</taxon>
        <taxon>Gastropoda</taxon>
        <taxon>Heterobranchia</taxon>
        <taxon>Euthyneura</taxon>
        <taxon>Panpulmonata</taxon>
        <taxon>Eupulmonata</taxon>
        <taxon>Stylommatophora</taxon>
        <taxon>Helicina</taxon>
        <taxon>Arionoidea</taxon>
        <taxon>Arionidae</taxon>
        <taxon>Arion</taxon>
    </lineage>
</organism>
<feature type="region of interest" description="Disordered" evidence="1">
    <location>
        <begin position="83"/>
        <end position="162"/>
    </location>
</feature>
<gene>
    <name evidence="2" type="primary">ORF43271</name>
</gene>
<sequence length="175" mass="19782">EILPTPHKNATPSTSNNISTADINPVSPDVPIIQPKKDSVIDFNDKFVKNRSLPEDSYIPAFNSESNRPWLFPSFKNHMNMAKSRLEDIPEDTNKDIENEASDNVSEGTPEDPPHQIFKKTPSQRRRDSPSPSESSLENEEMKVKPHFEQAQNGINNNTKPGIITEAPYITRIKF</sequence>
<name>A0A0B6Z1G8_9EUPU</name>
<reference evidence="2" key="1">
    <citation type="submission" date="2014-12" db="EMBL/GenBank/DDBJ databases">
        <title>Insight into the proteome of Arion vulgaris.</title>
        <authorList>
            <person name="Aradska J."/>
            <person name="Bulat T."/>
            <person name="Smidak R."/>
            <person name="Sarate P."/>
            <person name="Gangsoo J."/>
            <person name="Sialana F."/>
            <person name="Bilban M."/>
            <person name="Lubec G."/>
        </authorList>
    </citation>
    <scope>NUCLEOTIDE SEQUENCE</scope>
    <source>
        <tissue evidence="2">Skin</tissue>
    </source>
</reference>
<feature type="non-terminal residue" evidence="2">
    <location>
        <position position="1"/>
    </location>
</feature>
<feature type="region of interest" description="Disordered" evidence="1">
    <location>
        <begin position="1"/>
        <end position="33"/>
    </location>
</feature>
<dbReference type="EMBL" id="HACG01014921">
    <property type="protein sequence ID" value="CEK61786.1"/>
    <property type="molecule type" value="Transcribed_RNA"/>
</dbReference>
<proteinExistence type="predicted"/>